<dbReference type="GO" id="GO:0008270">
    <property type="term" value="F:zinc ion binding"/>
    <property type="evidence" value="ECO:0007669"/>
    <property type="project" value="InterPro"/>
</dbReference>
<dbReference type="InterPro" id="IPR001138">
    <property type="entry name" value="Zn2Cys6_DnaBD"/>
</dbReference>
<protein>
    <submittedName>
        <fullName evidence="3">Uncharacterized protein</fullName>
    </submittedName>
</protein>
<accession>A0A507B4I4</accession>
<organism evidence="3 4">
    <name type="scientific">Thyridium curvatum</name>
    <dbReference type="NCBI Taxonomy" id="1093900"/>
    <lineage>
        <taxon>Eukaryota</taxon>
        <taxon>Fungi</taxon>
        <taxon>Dikarya</taxon>
        <taxon>Ascomycota</taxon>
        <taxon>Pezizomycotina</taxon>
        <taxon>Sordariomycetes</taxon>
        <taxon>Sordariomycetidae</taxon>
        <taxon>Thyridiales</taxon>
        <taxon>Thyridiaceae</taxon>
        <taxon>Thyridium</taxon>
    </lineage>
</organism>
<dbReference type="EMBL" id="SKBQ01000123">
    <property type="protein sequence ID" value="TPX18035.1"/>
    <property type="molecule type" value="Genomic_DNA"/>
</dbReference>
<evidence type="ECO:0000256" key="1">
    <source>
        <dbReference type="ARBA" id="ARBA00023242"/>
    </source>
</evidence>
<evidence type="ECO:0000313" key="4">
    <source>
        <dbReference type="Proteomes" id="UP000319257"/>
    </source>
</evidence>
<dbReference type="OrthoDB" id="4850804at2759"/>
<evidence type="ECO:0000256" key="2">
    <source>
        <dbReference type="SAM" id="MobiDB-lite"/>
    </source>
</evidence>
<dbReference type="Proteomes" id="UP000319257">
    <property type="component" value="Unassembled WGS sequence"/>
</dbReference>
<dbReference type="RefSeq" id="XP_030999746.1">
    <property type="nucleotide sequence ID" value="XM_031134682.1"/>
</dbReference>
<feature type="compositionally biased region" description="Polar residues" evidence="2">
    <location>
        <begin position="220"/>
        <end position="229"/>
    </location>
</feature>
<keyword evidence="1" id="KW-0539">Nucleus</keyword>
<dbReference type="CDD" id="cd00067">
    <property type="entry name" value="GAL4"/>
    <property type="match status" value="1"/>
</dbReference>
<dbReference type="InParanoid" id="A0A507B4I4"/>
<proteinExistence type="predicted"/>
<name>A0A507B4I4_9PEZI</name>
<feature type="region of interest" description="Disordered" evidence="2">
    <location>
        <begin position="469"/>
        <end position="514"/>
    </location>
</feature>
<dbReference type="AlphaFoldDB" id="A0A507B4I4"/>
<comment type="caution">
    <text evidence="3">The sequence shown here is derived from an EMBL/GenBank/DDBJ whole genome shotgun (WGS) entry which is preliminary data.</text>
</comment>
<feature type="region of interest" description="Disordered" evidence="2">
    <location>
        <begin position="689"/>
        <end position="718"/>
    </location>
</feature>
<feature type="region of interest" description="Disordered" evidence="2">
    <location>
        <begin position="382"/>
        <end position="428"/>
    </location>
</feature>
<feature type="compositionally biased region" description="Polar residues" evidence="2">
    <location>
        <begin position="386"/>
        <end position="397"/>
    </location>
</feature>
<feature type="compositionally biased region" description="Low complexity" evidence="2">
    <location>
        <begin position="122"/>
        <end position="136"/>
    </location>
</feature>
<gene>
    <name evidence="3" type="ORF">E0L32_011901</name>
</gene>
<feature type="region of interest" description="Disordered" evidence="2">
    <location>
        <begin position="584"/>
        <end position="608"/>
    </location>
</feature>
<dbReference type="GO" id="GO:0000981">
    <property type="term" value="F:DNA-binding transcription factor activity, RNA polymerase II-specific"/>
    <property type="evidence" value="ECO:0007669"/>
    <property type="project" value="InterPro"/>
</dbReference>
<feature type="compositionally biased region" description="Polar residues" evidence="2">
    <location>
        <begin position="404"/>
        <end position="418"/>
    </location>
</feature>
<sequence>MSRNNSAATIQGFSVFQPALGAQLQFMPALGTPELDAMIDAFVPGPASIKEKRASICMDFCDFAAQTGEAFKFYPVFAPSFASTSTNSPASSSAMYDSGYGSGFNVSPVIADASTFGPAYATPSASSSPSFTPAPSQQTKPKSAKSRKSGTSSRTASDFSHIPGMKIMTKDGQDVTNSASRGCKTKEQRDHAHLMRIIKACDACRKKKVRCEPGHRKRTASQAQTQPETKQAAKKSKKAAVAPQFDSFSAAPDFFAGSSLLPLDETVAFPTAEVPSAECFEESWEQFVTFDEEPVGLVAPDYDFFFDPEGHYSPSSGSSASPSQSFTPGLSASASLAPVDSGLETLIPYREKATLPYLNPGSSHGSNYVDFNLYSPASSFLDEEPQQLSSASTSANSPAYADSYNAQPRSSRDLTGSTGDRVIDAGDHVGRAPDICGYANSSSSESSPQGLGQTTIIQSTGISYARDHFRDHSLDPSSGAVQSGGLQTQSASPAVDSSGTTFADQPQSYYDGTASPVPWPRVPCVSTPGPPPPLPILTCQKDSRGPQRVTLNTVAGQPAADAALASQDNHDYYSSSVSSGLKRRITTTTTTTTRTTTTTTTTQDGTTSTTGLSYADVPLNTRATAEATTARAVLKVIWSQPPAQVSLAQQAIDGPSQVLRTLSTALSPLEMPSAIAAVADENATKASKNAGFEGASSQALSPAGKQQPRAAGQAARSPVSVTGPSVVASADATSLSARRLAETNVAAIGFISILSLAILALQTQVLQQTASSFSSSPFGALSTAAMLFAAWSAWSAPSSPASSSTRARTRTFLEKTSVRSSESTTSRAIPKEGSCCSRCTSPTHLLRHVVGVMV</sequence>
<evidence type="ECO:0000313" key="3">
    <source>
        <dbReference type="EMBL" id="TPX18035.1"/>
    </source>
</evidence>
<keyword evidence="4" id="KW-1185">Reference proteome</keyword>
<feature type="compositionally biased region" description="Polar residues" evidence="2">
    <location>
        <begin position="149"/>
        <end position="158"/>
    </location>
</feature>
<feature type="compositionally biased region" description="Polar residues" evidence="2">
    <location>
        <begin position="475"/>
        <end position="510"/>
    </location>
</feature>
<dbReference type="GeneID" id="41979348"/>
<feature type="region of interest" description="Disordered" evidence="2">
    <location>
        <begin position="122"/>
        <end position="164"/>
    </location>
</feature>
<feature type="compositionally biased region" description="Low complexity" evidence="2">
    <location>
        <begin position="586"/>
        <end position="608"/>
    </location>
</feature>
<feature type="region of interest" description="Disordered" evidence="2">
    <location>
        <begin position="212"/>
        <end position="238"/>
    </location>
</feature>
<reference evidence="3 4" key="1">
    <citation type="submission" date="2019-06" db="EMBL/GenBank/DDBJ databases">
        <title>Draft genome sequence of the filamentous fungus Phialemoniopsis curvata isolated from diesel fuel.</title>
        <authorList>
            <person name="Varaljay V.A."/>
            <person name="Lyon W.J."/>
            <person name="Crouch A.L."/>
            <person name="Drake C.E."/>
            <person name="Hollomon J.M."/>
            <person name="Nadeau L.J."/>
            <person name="Nunn H.S."/>
            <person name="Stevenson B.S."/>
            <person name="Bojanowski C.L."/>
            <person name="Crookes-Goodson W.J."/>
        </authorList>
    </citation>
    <scope>NUCLEOTIDE SEQUENCE [LARGE SCALE GENOMIC DNA]</scope>
    <source>
        <strain evidence="3 4">D216</strain>
    </source>
</reference>